<dbReference type="EMBL" id="JAYKXP010000221">
    <property type="protein sequence ID" value="KAK7018741.1"/>
    <property type="molecule type" value="Genomic_DNA"/>
</dbReference>
<protein>
    <submittedName>
        <fullName evidence="2">Uncharacterized protein</fullName>
    </submittedName>
</protein>
<proteinExistence type="predicted"/>
<reference evidence="2 3" key="1">
    <citation type="submission" date="2024-01" db="EMBL/GenBank/DDBJ databases">
        <title>A draft genome for a cacao thread blight-causing isolate of Paramarasmius palmivorus.</title>
        <authorList>
            <person name="Baruah I.K."/>
            <person name="Bukari Y."/>
            <person name="Amoako-Attah I."/>
            <person name="Meinhardt L.W."/>
            <person name="Bailey B.A."/>
            <person name="Cohen S.P."/>
        </authorList>
    </citation>
    <scope>NUCLEOTIDE SEQUENCE [LARGE SCALE GENOMIC DNA]</scope>
    <source>
        <strain evidence="2 3">GH-12</strain>
    </source>
</reference>
<name>A0AAW0B2K6_9AGAR</name>
<keyword evidence="1" id="KW-0812">Transmembrane</keyword>
<keyword evidence="1" id="KW-1133">Transmembrane helix</keyword>
<dbReference type="AlphaFoldDB" id="A0AAW0B2K6"/>
<keyword evidence="1" id="KW-0472">Membrane</keyword>
<organism evidence="2 3">
    <name type="scientific">Paramarasmius palmivorus</name>
    <dbReference type="NCBI Taxonomy" id="297713"/>
    <lineage>
        <taxon>Eukaryota</taxon>
        <taxon>Fungi</taxon>
        <taxon>Dikarya</taxon>
        <taxon>Basidiomycota</taxon>
        <taxon>Agaricomycotina</taxon>
        <taxon>Agaricomycetes</taxon>
        <taxon>Agaricomycetidae</taxon>
        <taxon>Agaricales</taxon>
        <taxon>Marasmiineae</taxon>
        <taxon>Marasmiaceae</taxon>
        <taxon>Paramarasmius</taxon>
    </lineage>
</organism>
<comment type="caution">
    <text evidence="2">The sequence shown here is derived from an EMBL/GenBank/DDBJ whole genome shotgun (WGS) entry which is preliminary data.</text>
</comment>
<feature type="transmembrane region" description="Helical" evidence="1">
    <location>
        <begin position="63"/>
        <end position="87"/>
    </location>
</feature>
<gene>
    <name evidence="2" type="ORF">VNI00_018261</name>
</gene>
<evidence type="ECO:0000313" key="3">
    <source>
        <dbReference type="Proteomes" id="UP001383192"/>
    </source>
</evidence>
<dbReference type="Proteomes" id="UP001383192">
    <property type="component" value="Unassembled WGS sequence"/>
</dbReference>
<evidence type="ECO:0000256" key="1">
    <source>
        <dbReference type="SAM" id="Phobius"/>
    </source>
</evidence>
<keyword evidence="3" id="KW-1185">Reference proteome</keyword>
<accession>A0AAW0B2K6</accession>
<sequence length="169" mass="18528">MSNSLGTAWNCAVSVNGDFREEAENGLNRYYRDCQSNGRQVKQQIIQGDRSSKGPPSGIPSGVLAGIILGSILGAIVVSSICIFAVFKIRGHVTETDQNMVISQFPIQDSSHNVPASKKRRFLDLPSRVDLEDMPTEVQVRHSVDDGPIPSTYETLPPPYGKWKVEELA</sequence>
<evidence type="ECO:0000313" key="2">
    <source>
        <dbReference type="EMBL" id="KAK7018741.1"/>
    </source>
</evidence>